<dbReference type="Pfam" id="PF01738">
    <property type="entry name" value="DLH"/>
    <property type="match status" value="1"/>
</dbReference>
<evidence type="ECO:0000313" key="5">
    <source>
        <dbReference type="EMBL" id="HEA21646.1"/>
    </source>
</evidence>
<dbReference type="InterPro" id="IPR002925">
    <property type="entry name" value="Dienelactn_hydro"/>
</dbReference>
<feature type="domain" description="Dienelactone hydrolase" evidence="4">
    <location>
        <begin position="136"/>
        <end position="241"/>
    </location>
</feature>
<dbReference type="Proteomes" id="UP000886191">
    <property type="component" value="Unassembled WGS sequence"/>
</dbReference>
<dbReference type="PANTHER" id="PTHR43037:SF5">
    <property type="entry name" value="FERULOYL ESTERASE"/>
    <property type="match status" value="1"/>
</dbReference>
<dbReference type="AlphaFoldDB" id="A0A831VP55"/>
<protein>
    <submittedName>
        <fullName evidence="5">Alpha/beta hydrolase</fullName>
    </submittedName>
</protein>
<organism evidence="5">
    <name type="scientific">Pricia antarctica</name>
    <dbReference type="NCBI Taxonomy" id="641691"/>
    <lineage>
        <taxon>Bacteria</taxon>
        <taxon>Pseudomonadati</taxon>
        <taxon>Bacteroidota</taxon>
        <taxon>Flavobacteriia</taxon>
        <taxon>Flavobacteriales</taxon>
        <taxon>Flavobacteriaceae</taxon>
        <taxon>Pricia</taxon>
    </lineage>
</organism>
<dbReference type="PANTHER" id="PTHR43037">
    <property type="entry name" value="UNNAMED PRODUCT-RELATED"/>
    <property type="match status" value="1"/>
</dbReference>
<feature type="compositionally biased region" description="Basic and acidic residues" evidence="3">
    <location>
        <begin position="51"/>
        <end position="68"/>
    </location>
</feature>
<evidence type="ECO:0000259" key="4">
    <source>
        <dbReference type="Pfam" id="PF01738"/>
    </source>
</evidence>
<evidence type="ECO:0000256" key="3">
    <source>
        <dbReference type="SAM" id="MobiDB-lite"/>
    </source>
</evidence>
<reference evidence="5" key="1">
    <citation type="journal article" date="2020" name="mSystems">
        <title>Genome- and Community-Level Interaction Insights into Carbon Utilization and Element Cycling Functions of Hydrothermarchaeota in Hydrothermal Sediment.</title>
        <authorList>
            <person name="Zhou Z."/>
            <person name="Liu Y."/>
            <person name="Xu W."/>
            <person name="Pan J."/>
            <person name="Luo Z.H."/>
            <person name="Li M."/>
        </authorList>
    </citation>
    <scope>NUCLEOTIDE SEQUENCE [LARGE SCALE GENOMIC DNA]</scope>
    <source>
        <strain evidence="5">HyVt-345</strain>
    </source>
</reference>
<dbReference type="Gene3D" id="3.40.50.1820">
    <property type="entry name" value="alpha/beta hydrolase"/>
    <property type="match status" value="1"/>
</dbReference>
<dbReference type="GO" id="GO:0016787">
    <property type="term" value="F:hydrolase activity"/>
    <property type="evidence" value="ECO:0007669"/>
    <property type="project" value="UniProtKB-KW"/>
</dbReference>
<accession>A0A831VP55</accession>
<keyword evidence="2 5" id="KW-0378">Hydrolase</keyword>
<sequence>MIGLLFQGCSAQSKYRLIDAEQETVLKDTYSYYLYYPEDYEDIALDEGSEEDVRNGDEKDTLNKTDTSDNKDEIIKSEKKFPLLLFLHGGGESGDSLVKVRRNGPPKLIARGKKFPFLILAPQNPHKKMWWDTRAVKQLLDTIVANNNVDPSRIYLTGLSRGGGAAWEMAVQYPETFAAMAVVCGMTPYPYASWIDKKMPIWVFHGIEDESIPISESDTMVKKLREMGYDVRFTRYKGVGHDSWIQAYDTETLYDWFVAQKRRDVE</sequence>
<feature type="region of interest" description="Disordered" evidence="3">
    <location>
        <begin position="47"/>
        <end position="68"/>
    </location>
</feature>
<dbReference type="EMBL" id="DRGL01000043">
    <property type="protein sequence ID" value="HEA21646.1"/>
    <property type="molecule type" value="Genomic_DNA"/>
</dbReference>
<proteinExistence type="predicted"/>
<comment type="caution">
    <text evidence="5">The sequence shown here is derived from an EMBL/GenBank/DDBJ whole genome shotgun (WGS) entry which is preliminary data.</text>
</comment>
<dbReference type="InterPro" id="IPR029058">
    <property type="entry name" value="AB_hydrolase_fold"/>
</dbReference>
<keyword evidence="1" id="KW-0732">Signal</keyword>
<evidence type="ECO:0000256" key="1">
    <source>
        <dbReference type="ARBA" id="ARBA00022729"/>
    </source>
</evidence>
<gene>
    <name evidence="5" type="ORF">ENH87_12090</name>
</gene>
<dbReference type="SUPFAM" id="SSF53474">
    <property type="entry name" value="alpha/beta-Hydrolases"/>
    <property type="match status" value="1"/>
</dbReference>
<dbReference type="InterPro" id="IPR050955">
    <property type="entry name" value="Plant_Biomass_Hydrol_Est"/>
</dbReference>
<name>A0A831VP55_9FLAO</name>
<evidence type="ECO:0000256" key="2">
    <source>
        <dbReference type="ARBA" id="ARBA00022801"/>
    </source>
</evidence>